<dbReference type="InterPro" id="IPR041685">
    <property type="entry name" value="AAA_GajA/Old/RecF-like"/>
</dbReference>
<dbReference type="RefSeq" id="WP_106289191.1">
    <property type="nucleotide sequence ID" value="NZ_CAWNTC010000072.1"/>
</dbReference>
<evidence type="ECO:0000259" key="2">
    <source>
        <dbReference type="Pfam" id="PF13476"/>
    </source>
</evidence>
<evidence type="ECO:0000313" key="4">
    <source>
        <dbReference type="Proteomes" id="UP000238762"/>
    </source>
</evidence>
<feature type="domain" description="Rad50/SbcC-type AAA" evidence="2">
    <location>
        <begin position="33"/>
        <end position="96"/>
    </location>
</feature>
<evidence type="ECO:0000313" key="3">
    <source>
        <dbReference type="EMBL" id="PSB02355.1"/>
    </source>
</evidence>
<dbReference type="GO" id="GO:0006302">
    <property type="term" value="P:double-strand break repair"/>
    <property type="evidence" value="ECO:0007669"/>
    <property type="project" value="InterPro"/>
</dbReference>
<dbReference type="Proteomes" id="UP000238762">
    <property type="component" value="Unassembled WGS sequence"/>
</dbReference>
<dbReference type="InterPro" id="IPR038729">
    <property type="entry name" value="Rad50/SbcC_AAA"/>
</dbReference>
<reference evidence="3 4" key="2">
    <citation type="submission" date="2018-03" db="EMBL/GenBank/DDBJ databases">
        <title>The ancient ancestry and fast evolution of plastids.</title>
        <authorList>
            <person name="Moore K.R."/>
            <person name="Magnabosco C."/>
            <person name="Momper L."/>
            <person name="Gold D.A."/>
            <person name="Bosak T."/>
            <person name="Fournier G.P."/>
        </authorList>
    </citation>
    <scope>NUCLEOTIDE SEQUENCE [LARGE SCALE GENOMIC DNA]</scope>
    <source>
        <strain evidence="3 4">CCAP 1448/3</strain>
    </source>
</reference>
<dbReference type="Gene3D" id="3.40.50.300">
    <property type="entry name" value="P-loop containing nucleotide triphosphate hydrolases"/>
    <property type="match status" value="1"/>
</dbReference>
<dbReference type="EMBL" id="PVWJ01000063">
    <property type="protein sequence ID" value="PSB02355.1"/>
    <property type="molecule type" value="Genomic_DNA"/>
</dbReference>
<dbReference type="InterPro" id="IPR051396">
    <property type="entry name" value="Bact_Antivir_Def_Nuclease"/>
</dbReference>
<dbReference type="Pfam" id="PF13476">
    <property type="entry name" value="AAA_23"/>
    <property type="match status" value="1"/>
</dbReference>
<dbReference type="AlphaFoldDB" id="A0A2T1C246"/>
<dbReference type="OrthoDB" id="9809324at2"/>
<protein>
    <recommendedName>
        <fullName evidence="5">AAA+ ATPase domain-containing protein</fullName>
    </recommendedName>
</protein>
<accession>A0A2T1C246</accession>
<keyword evidence="4" id="KW-1185">Reference proteome</keyword>
<evidence type="ECO:0000259" key="1">
    <source>
        <dbReference type="Pfam" id="PF13175"/>
    </source>
</evidence>
<feature type="domain" description="Endonuclease GajA/Old nuclease/RecF-like AAA" evidence="1">
    <location>
        <begin position="179"/>
        <end position="286"/>
    </location>
</feature>
<dbReference type="GO" id="GO:0016887">
    <property type="term" value="F:ATP hydrolysis activity"/>
    <property type="evidence" value="ECO:0007669"/>
    <property type="project" value="InterPro"/>
</dbReference>
<dbReference type="InterPro" id="IPR027417">
    <property type="entry name" value="P-loop_NTPase"/>
</dbReference>
<dbReference type="PANTHER" id="PTHR43581">
    <property type="entry name" value="ATP/GTP PHOSPHATASE"/>
    <property type="match status" value="1"/>
</dbReference>
<organism evidence="3 4">
    <name type="scientific">Merismopedia glauca CCAP 1448/3</name>
    <dbReference type="NCBI Taxonomy" id="1296344"/>
    <lineage>
        <taxon>Bacteria</taxon>
        <taxon>Bacillati</taxon>
        <taxon>Cyanobacteriota</taxon>
        <taxon>Cyanophyceae</taxon>
        <taxon>Synechococcales</taxon>
        <taxon>Merismopediaceae</taxon>
        <taxon>Merismopedia</taxon>
    </lineage>
</organism>
<reference evidence="3 4" key="1">
    <citation type="submission" date="2018-02" db="EMBL/GenBank/DDBJ databases">
        <authorList>
            <person name="Cohen D.B."/>
            <person name="Kent A.D."/>
        </authorList>
    </citation>
    <scope>NUCLEOTIDE SEQUENCE [LARGE SCALE GENOMIC DNA]</scope>
    <source>
        <strain evidence="3 4">CCAP 1448/3</strain>
    </source>
</reference>
<evidence type="ECO:0008006" key="5">
    <source>
        <dbReference type="Google" id="ProtNLM"/>
    </source>
</evidence>
<dbReference type="PANTHER" id="PTHR43581:SF2">
    <property type="entry name" value="EXCINUCLEASE ATPASE SUBUNIT"/>
    <property type="match status" value="1"/>
</dbReference>
<comment type="caution">
    <text evidence="3">The sequence shown here is derived from an EMBL/GenBank/DDBJ whole genome shotgun (WGS) entry which is preliminary data.</text>
</comment>
<proteinExistence type="predicted"/>
<gene>
    <name evidence="3" type="ORF">C7B64_13530</name>
</gene>
<dbReference type="SUPFAM" id="SSF52540">
    <property type="entry name" value="P-loop containing nucleoside triphosphate hydrolases"/>
    <property type="match status" value="1"/>
</dbReference>
<name>A0A2T1C246_9CYAN</name>
<dbReference type="Pfam" id="PF13175">
    <property type="entry name" value="AAA_15"/>
    <property type="match status" value="1"/>
</dbReference>
<sequence length="491" mass="56220">MSKVKNNTNKCNDLKSKFQEGNRYNNFGNVLVRMHIQGFRCHKNTVIEIQNPITAFCGLNGVGKSTLIQLAATAYIGQSQQETYYISRFINIHKFDPHPFTNDAKIEYKYWQENLALKQLTISRKQDGGWQGYNRRLKRKVLYIGVSSYLPKVETSDFIIRYPAEIELVSSISVEQHIKEWTCKILGKNYESIKTHTFKFKKRKNQINSVQHNQVNYSEPHMGYGEARSQYLIRVIESLPDKSLILIEEPEISLHPSAQYQFGCYLVDVTLRKGHQIFLTTHSESLLNALPSQSRKYIEKIPSGIRCIDGLPPSQAHSLMSDGYLKALVILVEDEKTKSVAKTILTEIIRRVDPIFLSTVGIYPAGDCNTVKNTVRTLKDTNIKVAGVLDADQQAILKENIFTLPGKLAPEKELFNNHAVQAHIQKEYQLNLDDFQVSYLVDTDHHQWFEKLAQKLSVEELALVTEASKVYAQNLHENERDSLVKQLKEAC</sequence>